<keyword evidence="1" id="KW-0812">Transmembrane</keyword>
<sequence length="56" mass="6258">MPDTFAITIVSIIIFSVLAVFIRGRTKNKCLKDFSGDLITLEETTGKIVWGRLTVE</sequence>
<proteinExistence type="predicted"/>
<organism evidence="2">
    <name type="scientific">marine sediment metagenome</name>
    <dbReference type="NCBI Taxonomy" id="412755"/>
    <lineage>
        <taxon>unclassified sequences</taxon>
        <taxon>metagenomes</taxon>
        <taxon>ecological metagenomes</taxon>
    </lineage>
</organism>
<gene>
    <name evidence="2" type="ORF">S01H1_37066</name>
</gene>
<protein>
    <submittedName>
        <fullName evidence="2">Uncharacterized protein</fullName>
    </submittedName>
</protein>
<evidence type="ECO:0000256" key="1">
    <source>
        <dbReference type="SAM" id="Phobius"/>
    </source>
</evidence>
<keyword evidence="1" id="KW-0472">Membrane</keyword>
<comment type="caution">
    <text evidence="2">The sequence shown here is derived from an EMBL/GenBank/DDBJ whole genome shotgun (WGS) entry which is preliminary data.</text>
</comment>
<reference evidence="2" key="1">
    <citation type="journal article" date="2014" name="Front. Microbiol.">
        <title>High frequency of phylogenetically diverse reductive dehalogenase-homologous genes in deep subseafloor sedimentary metagenomes.</title>
        <authorList>
            <person name="Kawai M."/>
            <person name="Futagami T."/>
            <person name="Toyoda A."/>
            <person name="Takaki Y."/>
            <person name="Nishi S."/>
            <person name="Hori S."/>
            <person name="Arai W."/>
            <person name="Tsubouchi T."/>
            <person name="Morono Y."/>
            <person name="Uchiyama I."/>
            <person name="Ito T."/>
            <person name="Fujiyama A."/>
            <person name="Inagaki F."/>
            <person name="Takami H."/>
        </authorList>
    </citation>
    <scope>NUCLEOTIDE SEQUENCE</scope>
    <source>
        <strain evidence="2">Expedition CK06-06</strain>
    </source>
</reference>
<evidence type="ECO:0000313" key="2">
    <source>
        <dbReference type="EMBL" id="GAG09564.1"/>
    </source>
</evidence>
<dbReference type="EMBL" id="BARS01023266">
    <property type="protein sequence ID" value="GAG09564.1"/>
    <property type="molecule type" value="Genomic_DNA"/>
</dbReference>
<keyword evidence="1" id="KW-1133">Transmembrane helix</keyword>
<feature type="non-terminal residue" evidence="2">
    <location>
        <position position="56"/>
    </location>
</feature>
<accession>X0UUN5</accession>
<name>X0UUN5_9ZZZZ</name>
<dbReference type="AlphaFoldDB" id="X0UUN5"/>
<feature type="transmembrane region" description="Helical" evidence="1">
    <location>
        <begin position="6"/>
        <end position="22"/>
    </location>
</feature>